<keyword evidence="3" id="KW-1185">Reference proteome</keyword>
<name>A0A2J6SP25_9HELO</name>
<dbReference type="AlphaFoldDB" id="A0A2J6SP25"/>
<dbReference type="EMBL" id="KZ613903">
    <property type="protein sequence ID" value="PMD52525.1"/>
    <property type="molecule type" value="Genomic_DNA"/>
</dbReference>
<dbReference type="Proteomes" id="UP000235371">
    <property type="component" value="Unassembled WGS sequence"/>
</dbReference>
<accession>A0A2J6SP25</accession>
<reference evidence="2 3" key="1">
    <citation type="submission" date="2016-04" db="EMBL/GenBank/DDBJ databases">
        <title>A degradative enzymes factory behind the ericoid mycorrhizal symbiosis.</title>
        <authorList>
            <consortium name="DOE Joint Genome Institute"/>
            <person name="Martino E."/>
            <person name="Morin E."/>
            <person name="Grelet G."/>
            <person name="Kuo A."/>
            <person name="Kohler A."/>
            <person name="Daghino S."/>
            <person name="Barry K."/>
            <person name="Choi C."/>
            <person name="Cichocki N."/>
            <person name="Clum A."/>
            <person name="Copeland A."/>
            <person name="Hainaut M."/>
            <person name="Haridas S."/>
            <person name="Labutti K."/>
            <person name="Lindquist E."/>
            <person name="Lipzen A."/>
            <person name="Khouja H.-R."/>
            <person name="Murat C."/>
            <person name="Ohm R."/>
            <person name="Olson A."/>
            <person name="Spatafora J."/>
            <person name="Veneault-Fourrey C."/>
            <person name="Henrissat B."/>
            <person name="Grigoriev I."/>
            <person name="Martin F."/>
            <person name="Perotto S."/>
        </authorList>
    </citation>
    <scope>NUCLEOTIDE SEQUENCE [LARGE SCALE GENOMIC DNA]</scope>
    <source>
        <strain evidence="2 3">E</strain>
    </source>
</reference>
<protein>
    <recommendedName>
        <fullName evidence="4">Methyltransferase CmcJ</fullName>
    </recommendedName>
</protein>
<dbReference type="PANTHER" id="PTHR34598">
    <property type="entry name" value="BLL6449 PROTEIN"/>
    <property type="match status" value="1"/>
</dbReference>
<dbReference type="RefSeq" id="XP_024729429.1">
    <property type="nucleotide sequence ID" value="XM_024871135.1"/>
</dbReference>
<proteinExistence type="inferred from homology"/>
<dbReference type="OrthoDB" id="412788at2759"/>
<evidence type="ECO:0000313" key="2">
    <source>
        <dbReference type="EMBL" id="PMD52525.1"/>
    </source>
</evidence>
<comment type="similarity">
    <text evidence="1">Belongs to the asaB hydroxylase/desaturase family.</text>
</comment>
<evidence type="ECO:0000256" key="1">
    <source>
        <dbReference type="ARBA" id="ARBA00023604"/>
    </source>
</evidence>
<sequence>MPTKTTEDVVAPIRFIIWQQLYNTEKPFQIFIQPPKDAKDQRTNNLVFVEHETTIRDIRGSEEDFNLDHHGFQFCNSKSKFEDFENMKAVEQEYLPEIKRLIESEVKGADRVHFFDWRLRRSSPIPAGTVVDLCKPTDWLRPSIHAHVDNSPSAILNRIMTELPDEAELLLQGRLQVINVWKPLHNPVEDWPLAVADGSTISLDDLIDTDHVRRYYAGSVLNLMHRPDYKWYYLSQQNKDEVLFIKNFDSDDSVKASLSTCCVREP</sequence>
<evidence type="ECO:0000313" key="3">
    <source>
        <dbReference type="Proteomes" id="UP000235371"/>
    </source>
</evidence>
<dbReference type="GeneID" id="36579217"/>
<dbReference type="STRING" id="1095630.A0A2J6SP25"/>
<dbReference type="GO" id="GO:0016491">
    <property type="term" value="F:oxidoreductase activity"/>
    <property type="evidence" value="ECO:0007669"/>
    <property type="project" value="InterPro"/>
</dbReference>
<evidence type="ECO:0008006" key="4">
    <source>
        <dbReference type="Google" id="ProtNLM"/>
    </source>
</evidence>
<organism evidence="2 3">
    <name type="scientific">Hyaloscypha bicolor E</name>
    <dbReference type="NCBI Taxonomy" id="1095630"/>
    <lineage>
        <taxon>Eukaryota</taxon>
        <taxon>Fungi</taxon>
        <taxon>Dikarya</taxon>
        <taxon>Ascomycota</taxon>
        <taxon>Pezizomycotina</taxon>
        <taxon>Leotiomycetes</taxon>
        <taxon>Helotiales</taxon>
        <taxon>Hyaloscyphaceae</taxon>
        <taxon>Hyaloscypha</taxon>
        <taxon>Hyaloscypha bicolor</taxon>
    </lineage>
</organism>
<dbReference type="InterPro" id="IPR044053">
    <property type="entry name" value="AsaB-like"/>
</dbReference>
<dbReference type="NCBIfam" id="NF041278">
    <property type="entry name" value="CmcJ_NvfI_EfuI"/>
    <property type="match status" value="1"/>
</dbReference>
<gene>
    <name evidence="2" type="ORF">K444DRAFT_218497</name>
</gene>
<dbReference type="PANTHER" id="PTHR34598:SF3">
    <property type="entry name" value="OXIDOREDUCTASE AN1597"/>
    <property type="match status" value="1"/>
</dbReference>
<dbReference type="InParanoid" id="A0A2J6SP25"/>